<evidence type="ECO:0000313" key="5">
    <source>
        <dbReference type="EMBL" id="OZC05132.1"/>
    </source>
</evidence>
<dbReference type="GO" id="GO:0016020">
    <property type="term" value="C:membrane"/>
    <property type="evidence" value="ECO:0007669"/>
    <property type="project" value="TreeGrafter"/>
</dbReference>
<dbReference type="CDD" id="cd16495">
    <property type="entry name" value="RING_CH-C4HC3_MARCH"/>
    <property type="match status" value="1"/>
</dbReference>
<protein>
    <submittedName>
        <fullName evidence="5">Zinc finger, C3HC4 type</fullName>
    </submittedName>
</protein>
<name>A0A238BIP0_9BILA</name>
<feature type="domain" description="RING-CH-type" evidence="4">
    <location>
        <begin position="30"/>
        <end position="80"/>
    </location>
</feature>
<proteinExistence type="predicted"/>
<evidence type="ECO:0000256" key="1">
    <source>
        <dbReference type="ARBA" id="ARBA00022723"/>
    </source>
</evidence>
<evidence type="ECO:0000313" key="6">
    <source>
        <dbReference type="Proteomes" id="UP000242913"/>
    </source>
</evidence>
<keyword evidence="3" id="KW-0862">Zinc</keyword>
<dbReference type="OrthoDB" id="264354at2759"/>
<dbReference type="PANTHER" id="PTHR23012">
    <property type="entry name" value="RING/FYVE/PHD ZINC FINGER DOMAIN-CONTAINING"/>
    <property type="match status" value="1"/>
</dbReference>
<dbReference type="GO" id="GO:0016567">
    <property type="term" value="P:protein ubiquitination"/>
    <property type="evidence" value="ECO:0007669"/>
    <property type="project" value="TreeGrafter"/>
</dbReference>
<dbReference type="Proteomes" id="UP000242913">
    <property type="component" value="Unassembled WGS sequence"/>
</dbReference>
<keyword evidence="6" id="KW-1185">Reference proteome</keyword>
<keyword evidence="2" id="KW-0863">Zinc-finger</keyword>
<reference evidence="5 6" key="1">
    <citation type="submission" date="2015-12" db="EMBL/GenBank/DDBJ databases">
        <title>Draft genome of the nematode, Onchocerca flexuosa.</title>
        <authorList>
            <person name="Mitreva M."/>
        </authorList>
    </citation>
    <scope>NUCLEOTIDE SEQUENCE [LARGE SCALE GENOMIC DNA]</scope>
    <source>
        <strain evidence="5">Red Deer</strain>
    </source>
</reference>
<dbReference type="InterPro" id="IPR011016">
    <property type="entry name" value="Znf_RING-CH"/>
</dbReference>
<evidence type="ECO:0000256" key="2">
    <source>
        <dbReference type="ARBA" id="ARBA00022771"/>
    </source>
</evidence>
<accession>A0A238BIP0</accession>
<sequence length="80" mass="9409">MTLELKNKTKATSSFFTRSDDDFLLTAREISSKRKLNCRICLEEDNESNLISPCECRGSLQFVHIRCLQHWFDVMHKRVS</sequence>
<dbReference type="EMBL" id="KZ271537">
    <property type="protein sequence ID" value="OZC05132.1"/>
    <property type="molecule type" value="Genomic_DNA"/>
</dbReference>
<dbReference type="InterPro" id="IPR013083">
    <property type="entry name" value="Znf_RING/FYVE/PHD"/>
</dbReference>
<keyword evidence="1" id="KW-0479">Metal-binding</keyword>
<gene>
    <name evidence="5" type="ORF">X798_07899</name>
</gene>
<evidence type="ECO:0000256" key="3">
    <source>
        <dbReference type="ARBA" id="ARBA00022833"/>
    </source>
</evidence>
<dbReference type="SMART" id="SM00744">
    <property type="entry name" value="RINGv"/>
    <property type="match status" value="1"/>
</dbReference>
<dbReference type="Pfam" id="PF12906">
    <property type="entry name" value="RINGv"/>
    <property type="match status" value="1"/>
</dbReference>
<evidence type="ECO:0000259" key="4">
    <source>
        <dbReference type="PROSITE" id="PS51292"/>
    </source>
</evidence>
<dbReference type="GO" id="GO:0004842">
    <property type="term" value="F:ubiquitin-protein transferase activity"/>
    <property type="evidence" value="ECO:0007669"/>
    <property type="project" value="TreeGrafter"/>
</dbReference>
<dbReference type="GO" id="GO:0008270">
    <property type="term" value="F:zinc ion binding"/>
    <property type="evidence" value="ECO:0007669"/>
    <property type="project" value="UniProtKB-KW"/>
</dbReference>
<dbReference type="SUPFAM" id="SSF57850">
    <property type="entry name" value="RING/U-box"/>
    <property type="match status" value="1"/>
</dbReference>
<dbReference type="AlphaFoldDB" id="A0A238BIP0"/>
<dbReference type="Gene3D" id="3.30.40.10">
    <property type="entry name" value="Zinc/RING finger domain, C3HC4 (zinc finger)"/>
    <property type="match status" value="1"/>
</dbReference>
<dbReference type="InterPro" id="IPR033275">
    <property type="entry name" value="MARCH-like"/>
</dbReference>
<organism evidence="5 6">
    <name type="scientific">Onchocerca flexuosa</name>
    <dbReference type="NCBI Taxonomy" id="387005"/>
    <lineage>
        <taxon>Eukaryota</taxon>
        <taxon>Metazoa</taxon>
        <taxon>Ecdysozoa</taxon>
        <taxon>Nematoda</taxon>
        <taxon>Chromadorea</taxon>
        <taxon>Rhabditida</taxon>
        <taxon>Spirurina</taxon>
        <taxon>Spiruromorpha</taxon>
        <taxon>Filarioidea</taxon>
        <taxon>Onchocercidae</taxon>
        <taxon>Onchocerca</taxon>
    </lineage>
</organism>
<dbReference type="PANTHER" id="PTHR23012:SF215">
    <property type="entry name" value="RING_FYVE_PHD ZINC FINGER SUPERFAMILY PROTEIN"/>
    <property type="match status" value="1"/>
</dbReference>
<dbReference type="PROSITE" id="PS51292">
    <property type="entry name" value="ZF_RING_CH"/>
    <property type="match status" value="1"/>
</dbReference>